<protein>
    <recommendedName>
        <fullName evidence="4">MARVEL domain-containing protein</fullName>
    </recommendedName>
</protein>
<dbReference type="EMBL" id="RWJN01000206">
    <property type="protein sequence ID" value="TCD64957.1"/>
    <property type="molecule type" value="Genomic_DNA"/>
</dbReference>
<evidence type="ECO:0008006" key="4">
    <source>
        <dbReference type="Google" id="ProtNLM"/>
    </source>
</evidence>
<dbReference type="Proteomes" id="UP000292702">
    <property type="component" value="Unassembled WGS sequence"/>
</dbReference>
<keyword evidence="1" id="KW-0812">Transmembrane</keyword>
<evidence type="ECO:0000313" key="3">
    <source>
        <dbReference type="Proteomes" id="UP000292702"/>
    </source>
</evidence>
<accession>A0A4V2MW54</accession>
<feature type="transmembrane region" description="Helical" evidence="1">
    <location>
        <begin position="134"/>
        <end position="160"/>
    </location>
</feature>
<sequence>MAGIRLCSCIPNYCVVLLFSLLSTLCCCVLAVVDWVVVYGIDHGAYAGDDGSKKLKNLKIWCAISGALFTIVAVLSLLGVVGIALRNRRLVITYLSLNVVNSTLTTLAAGWTYLVLINPTTQPTDSVMSNATKVAWIAAATATCLFELFVGLAETLPLTAGVHIRYRARRVWLDPSTQQSA</sequence>
<reference evidence="2 3" key="1">
    <citation type="submission" date="2018-11" db="EMBL/GenBank/DDBJ databases">
        <title>Genome assembly of Steccherinum ochraceum LE-BIN_3174, the white-rot fungus of the Steccherinaceae family (The Residual Polyporoid clade, Polyporales, Basidiomycota).</title>
        <authorList>
            <person name="Fedorova T.V."/>
            <person name="Glazunova O.A."/>
            <person name="Landesman E.O."/>
            <person name="Moiseenko K.V."/>
            <person name="Psurtseva N.V."/>
            <person name="Savinova O.S."/>
            <person name="Shakhova N.V."/>
            <person name="Tyazhelova T.V."/>
            <person name="Vasina D.V."/>
        </authorList>
    </citation>
    <scope>NUCLEOTIDE SEQUENCE [LARGE SCALE GENOMIC DNA]</scope>
    <source>
        <strain evidence="2 3">LE-BIN_3174</strain>
    </source>
</reference>
<keyword evidence="3" id="KW-1185">Reference proteome</keyword>
<dbReference type="STRING" id="92696.A0A4V2MW54"/>
<evidence type="ECO:0000313" key="2">
    <source>
        <dbReference type="EMBL" id="TCD64957.1"/>
    </source>
</evidence>
<dbReference type="AlphaFoldDB" id="A0A4V2MW54"/>
<gene>
    <name evidence="2" type="ORF">EIP91_003415</name>
</gene>
<keyword evidence="1" id="KW-1133">Transmembrane helix</keyword>
<proteinExistence type="predicted"/>
<comment type="caution">
    <text evidence="2">The sequence shown here is derived from an EMBL/GenBank/DDBJ whole genome shotgun (WGS) entry which is preliminary data.</text>
</comment>
<feature type="transmembrane region" description="Helical" evidence="1">
    <location>
        <begin position="92"/>
        <end position="114"/>
    </location>
</feature>
<evidence type="ECO:0000256" key="1">
    <source>
        <dbReference type="SAM" id="Phobius"/>
    </source>
</evidence>
<keyword evidence="1" id="KW-0472">Membrane</keyword>
<organism evidence="2 3">
    <name type="scientific">Steccherinum ochraceum</name>
    <dbReference type="NCBI Taxonomy" id="92696"/>
    <lineage>
        <taxon>Eukaryota</taxon>
        <taxon>Fungi</taxon>
        <taxon>Dikarya</taxon>
        <taxon>Basidiomycota</taxon>
        <taxon>Agaricomycotina</taxon>
        <taxon>Agaricomycetes</taxon>
        <taxon>Polyporales</taxon>
        <taxon>Steccherinaceae</taxon>
        <taxon>Steccherinum</taxon>
    </lineage>
</organism>
<name>A0A4V2MW54_9APHY</name>
<feature type="transmembrane region" description="Helical" evidence="1">
    <location>
        <begin position="12"/>
        <end position="38"/>
    </location>
</feature>
<feature type="transmembrane region" description="Helical" evidence="1">
    <location>
        <begin position="58"/>
        <end position="85"/>
    </location>
</feature>